<evidence type="ECO:0000313" key="2">
    <source>
        <dbReference type="Proteomes" id="UP000054770"/>
    </source>
</evidence>
<dbReference type="Proteomes" id="UP000054770">
    <property type="component" value="Unassembled WGS sequence"/>
</dbReference>
<organism evidence="1 2">
    <name type="scientific">Caballeronia choica</name>
    <dbReference type="NCBI Taxonomy" id="326476"/>
    <lineage>
        <taxon>Bacteria</taxon>
        <taxon>Pseudomonadati</taxon>
        <taxon>Pseudomonadota</taxon>
        <taxon>Betaproteobacteria</taxon>
        <taxon>Burkholderiales</taxon>
        <taxon>Burkholderiaceae</taxon>
        <taxon>Caballeronia</taxon>
    </lineage>
</organism>
<gene>
    <name evidence="1" type="ORF">AWB68_00895</name>
</gene>
<protein>
    <submittedName>
        <fullName evidence="1">Uncharacterized protein</fullName>
    </submittedName>
</protein>
<sequence>MDWETSFDEYLEHLGEAVSIAIATRVGWLLSGVDAADSA</sequence>
<dbReference type="EMBL" id="FCON02000006">
    <property type="protein sequence ID" value="SAL22356.1"/>
    <property type="molecule type" value="Genomic_DNA"/>
</dbReference>
<comment type="caution">
    <text evidence="1">The sequence shown here is derived from an EMBL/GenBank/DDBJ whole genome shotgun (WGS) entry which is preliminary data.</text>
</comment>
<keyword evidence="2" id="KW-1185">Reference proteome</keyword>
<evidence type="ECO:0000313" key="1">
    <source>
        <dbReference type="EMBL" id="SAL22356.1"/>
    </source>
</evidence>
<accession>A0A158FR86</accession>
<dbReference type="AlphaFoldDB" id="A0A158FR86"/>
<proteinExistence type="predicted"/>
<reference evidence="1" key="1">
    <citation type="submission" date="2016-01" db="EMBL/GenBank/DDBJ databases">
        <authorList>
            <person name="Peeters C."/>
        </authorList>
    </citation>
    <scope>NUCLEOTIDE SEQUENCE [LARGE SCALE GENOMIC DNA]</scope>
    <source>
        <strain evidence="1">LMG 22940</strain>
    </source>
</reference>
<name>A0A158FR86_9BURK</name>